<organism evidence="1 2">
    <name type="scientific">Panagrolaimus sp. ES5</name>
    <dbReference type="NCBI Taxonomy" id="591445"/>
    <lineage>
        <taxon>Eukaryota</taxon>
        <taxon>Metazoa</taxon>
        <taxon>Ecdysozoa</taxon>
        <taxon>Nematoda</taxon>
        <taxon>Chromadorea</taxon>
        <taxon>Rhabditida</taxon>
        <taxon>Tylenchina</taxon>
        <taxon>Panagrolaimomorpha</taxon>
        <taxon>Panagrolaimoidea</taxon>
        <taxon>Panagrolaimidae</taxon>
        <taxon>Panagrolaimus</taxon>
    </lineage>
</organism>
<reference evidence="2" key="1">
    <citation type="submission" date="2022-11" db="UniProtKB">
        <authorList>
            <consortium name="WormBaseParasite"/>
        </authorList>
    </citation>
    <scope>IDENTIFICATION</scope>
</reference>
<evidence type="ECO:0000313" key="1">
    <source>
        <dbReference type="Proteomes" id="UP000887579"/>
    </source>
</evidence>
<proteinExistence type="predicted"/>
<sequence length="349" mass="39936">MNQEQVSRLWAQIISNSTNNNNKTALIKESDTSPTIPQSTSPPPPPSHERSISPSSSHNGGRNSSSPSQSPSSQPQNQSSQSQSNGGNAMEQFNHLWQMMLNRGGIPPQPAGAIPNLFGNPLFPGLPTPGFGMNQQELMQIIKKCEELEEENNIEGLSHFFFTLPRPLPPEIAHNESILRARALYCFHRGLSHFFFTLPRPLPPEIAHNESILRARALYCFHRGEYPELYRILESTAFRGSHQKLQTMWQEAHYKEVEKQRGRPLGPVDKYRVRKKYPMPRTIWDGEQKTHCFKERTRNTLREHYLRDPYPNPNKKKELANATGLTPMQVGNWFKNRRQRDRAAAAKNK</sequence>
<protein>
    <submittedName>
        <fullName evidence="2">Homeobox domain-containing protein</fullName>
    </submittedName>
</protein>
<dbReference type="WBParaSite" id="ES5_v2.g14338.t1">
    <property type="protein sequence ID" value="ES5_v2.g14338.t1"/>
    <property type="gene ID" value="ES5_v2.g14338"/>
</dbReference>
<dbReference type="Proteomes" id="UP000887579">
    <property type="component" value="Unplaced"/>
</dbReference>
<evidence type="ECO:0000313" key="2">
    <source>
        <dbReference type="WBParaSite" id="ES5_v2.g14338.t1"/>
    </source>
</evidence>
<accession>A0AC34FBN9</accession>
<name>A0AC34FBN9_9BILA</name>